<dbReference type="SMART" id="SM00421">
    <property type="entry name" value="HTH_LUXR"/>
    <property type="match status" value="1"/>
</dbReference>
<accession>A0A371PYZ3</accession>
<comment type="caution">
    <text evidence="4">The sequence shown here is derived from an EMBL/GenBank/DDBJ whole genome shotgun (WGS) entry which is preliminary data.</text>
</comment>
<dbReference type="GO" id="GO:0003677">
    <property type="term" value="F:DNA binding"/>
    <property type="evidence" value="ECO:0007669"/>
    <property type="project" value="InterPro"/>
</dbReference>
<dbReference type="Proteomes" id="UP000262477">
    <property type="component" value="Unassembled WGS sequence"/>
</dbReference>
<evidence type="ECO:0000259" key="3">
    <source>
        <dbReference type="PROSITE" id="PS50043"/>
    </source>
</evidence>
<reference evidence="4 5" key="1">
    <citation type="submission" date="2018-08" db="EMBL/GenBank/DDBJ databases">
        <title>Streptomyces NEAU-D10 sp. nov., a novel Actinomycete isolated from soil.</title>
        <authorList>
            <person name="Jin L."/>
        </authorList>
    </citation>
    <scope>NUCLEOTIDE SEQUENCE [LARGE SCALE GENOMIC DNA]</scope>
    <source>
        <strain evidence="4 5">NEAU-D10</strain>
    </source>
</reference>
<dbReference type="Pfam" id="PF00196">
    <property type="entry name" value="GerE"/>
    <property type="match status" value="1"/>
</dbReference>
<name>A0A371PYZ3_STRIH</name>
<evidence type="ECO:0000313" key="4">
    <source>
        <dbReference type="EMBL" id="REK87571.1"/>
    </source>
</evidence>
<evidence type="ECO:0000313" key="5">
    <source>
        <dbReference type="Proteomes" id="UP000262477"/>
    </source>
</evidence>
<keyword evidence="1" id="KW-0547">Nucleotide-binding</keyword>
<gene>
    <name evidence="4" type="ORF">DY245_26210</name>
</gene>
<dbReference type="InterPro" id="IPR000792">
    <property type="entry name" value="Tscrpt_reg_LuxR_C"/>
</dbReference>
<proteinExistence type="predicted"/>
<dbReference type="Pfam" id="PF13191">
    <property type="entry name" value="AAA_16"/>
    <property type="match status" value="1"/>
</dbReference>
<dbReference type="InterPro" id="IPR041664">
    <property type="entry name" value="AAA_16"/>
</dbReference>
<dbReference type="SUPFAM" id="SSF48452">
    <property type="entry name" value="TPR-like"/>
    <property type="match status" value="2"/>
</dbReference>
<dbReference type="GO" id="GO:0004016">
    <property type="term" value="F:adenylate cyclase activity"/>
    <property type="evidence" value="ECO:0007669"/>
    <property type="project" value="TreeGrafter"/>
</dbReference>
<feature type="domain" description="HTH luxR-type" evidence="3">
    <location>
        <begin position="886"/>
        <end position="951"/>
    </location>
</feature>
<keyword evidence="5" id="KW-1185">Reference proteome</keyword>
<dbReference type="InterPro" id="IPR011990">
    <property type="entry name" value="TPR-like_helical_dom_sf"/>
</dbReference>
<dbReference type="InterPro" id="IPR027417">
    <property type="entry name" value="P-loop_NTPase"/>
</dbReference>
<dbReference type="AlphaFoldDB" id="A0A371PYZ3"/>
<evidence type="ECO:0000256" key="2">
    <source>
        <dbReference type="ARBA" id="ARBA00022840"/>
    </source>
</evidence>
<dbReference type="PANTHER" id="PTHR16305:SF35">
    <property type="entry name" value="TRANSCRIPTIONAL ACTIVATOR DOMAIN"/>
    <property type="match status" value="1"/>
</dbReference>
<dbReference type="InterPro" id="IPR016032">
    <property type="entry name" value="Sig_transdc_resp-reg_C-effctor"/>
</dbReference>
<dbReference type="PROSITE" id="PS50043">
    <property type="entry name" value="HTH_LUXR_2"/>
    <property type="match status" value="1"/>
</dbReference>
<dbReference type="SUPFAM" id="SSF46894">
    <property type="entry name" value="C-terminal effector domain of the bipartite response regulators"/>
    <property type="match status" value="1"/>
</dbReference>
<dbReference type="GO" id="GO:0005524">
    <property type="term" value="F:ATP binding"/>
    <property type="evidence" value="ECO:0007669"/>
    <property type="project" value="UniProtKB-KW"/>
</dbReference>
<dbReference type="Gene3D" id="1.10.10.10">
    <property type="entry name" value="Winged helix-like DNA-binding domain superfamily/Winged helix DNA-binding domain"/>
    <property type="match status" value="1"/>
</dbReference>
<protein>
    <recommendedName>
        <fullName evidence="3">HTH luxR-type domain-containing protein</fullName>
    </recommendedName>
</protein>
<dbReference type="GO" id="GO:0005737">
    <property type="term" value="C:cytoplasm"/>
    <property type="evidence" value="ECO:0007669"/>
    <property type="project" value="TreeGrafter"/>
</dbReference>
<dbReference type="OrthoDB" id="8482304at2"/>
<organism evidence="4 5">
    <name type="scientific">Streptomyces inhibens</name>
    <dbReference type="NCBI Taxonomy" id="2293571"/>
    <lineage>
        <taxon>Bacteria</taxon>
        <taxon>Bacillati</taxon>
        <taxon>Actinomycetota</taxon>
        <taxon>Actinomycetes</taxon>
        <taxon>Kitasatosporales</taxon>
        <taxon>Streptomycetaceae</taxon>
        <taxon>Streptomyces</taxon>
    </lineage>
</organism>
<dbReference type="SUPFAM" id="SSF52540">
    <property type="entry name" value="P-loop containing nucleoside triphosphate hydrolases"/>
    <property type="match status" value="1"/>
</dbReference>
<dbReference type="InterPro" id="IPR036388">
    <property type="entry name" value="WH-like_DNA-bd_sf"/>
</dbReference>
<dbReference type="GO" id="GO:0006355">
    <property type="term" value="P:regulation of DNA-templated transcription"/>
    <property type="evidence" value="ECO:0007669"/>
    <property type="project" value="InterPro"/>
</dbReference>
<evidence type="ECO:0000256" key="1">
    <source>
        <dbReference type="ARBA" id="ARBA00022741"/>
    </source>
</evidence>
<dbReference type="Gene3D" id="1.25.40.10">
    <property type="entry name" value="Tetratricopeptide repeat domain"/>
    <property type="match status" value="2"/>
</dbReference>
<dbReference type="CDD" id="cd06170">
    <property type="entry name" value="LuxR_C_like"/>
    <property type="match status" value="1"/>
</dbReference>
<sequence length="960" mass="102630">MCGPKHRGDGVVHFPGRLMGREAETAEIAGLAAAAKAGTGQVAFVVGEAGLGKTALLEVTAGTAGSLGMRVLHGAAQELEQQRPFAVISACLGVDTKSADASLARAGEILRGEGRYGMPGGAGGAAESDFATVEAMLGLIEDLCAQQPLALFVDDLQWADSASLLVVQRLLRSIHQLPLLIVGAYRPVPRGEVDRLSQSLALGKRTVLELAPLTPPAVSALLAGLCGGAPGPRLWRMAEGAAGNPLYVMELVAALLREEAIELRDGLADVTVGSPVPSLTKLITHRLRYLRDEVVQALRTASVLGAGCTVTDLAAVLDRPTHQLLSIVAEAETDGILRDAGDRLVFRHDLIRHALYDAMSGSARAMLHLRTAQALAGAGAVPERVAEQLLAAAPAAGEFLIDWLLGSAVPLTSRAPAMALLLLDQALALTDPADPRRGQLKLYRAVAQLSSGRLAEAEETARCALARTHDPGWEGPLRWIIVHASFARGRPDLALVEIHAACGSSGVSALEVIRFRAFSALCLFALGRLPEAGAVAATTRRAAEAMGDGAALANALHVLAAKRFLEAPGTEALELARHAARLTPETMHPAQRIGLQLALANSYMDLDRRQDAQRTLAAVHETAEHTGGAYLPWYHLSCALLAFHAGRWDDALTEVEAGLDPGEHFAMCRALRAVAALISVHRGRQTDAEAHLTAAAAATDSGTVAWFYEYLPLCADALADEARGRPEHAYARLTAAFDRGVGHLPGQLILCFLTPDLVRLALAHDDTTNARRYAEAARRRADHSGTPYHLGDAHRCQGLLARDPDLLLAAARCYHEAPRPLSEAHAYTDAAELLAQQRRPAQARALLDQALEIYTRLDAQWDAARALSRLRAHAVHRSARRPRNSARHGWEALTDTERIVADHVADGHSNPEIADRMYISRRTVGSHVSHILRKLGMTSRVELATEVIRRKNLDRPPSQD</sequence>
<dbReference type="PROSITE" id="PS00622">
    <property type="entry name" value="HTH_LUXR_1"/>
    <property type="match status" value="1"/>
</dbReference>
<dbReference type="PANTHER" id="PTHR16305">
    <property type="entry name" value="TESTICULAR SOLUBLE ADENYLYL CYCLASE"/>
    <property type="match status" value="1"/>
</dbReference>
<dbReference type="PRINTS" id="PR00038">
    <property type="entry name" value="HTHLUXR"/>
</dbReference>
<keyword evidence="2" id="KW-0067">ATP-binding</keyword>
<dbReference type="EMBL" id="QUAC01000209">
    <property type="protein sequence ID" value="REK87571.1"/>
    <property type="molecule type" value="Genomic_DNA"/>
</dbReference>